<proteinExistence type="predicted"/>
<evidence type="ECO:0000259" key="2">
    <source>
        <dbReference type="SMART" id="SM00867"/>
    </source>
</evidence>
<name>A0A081BCM3_9HYPH</name>
<accession>A0A081BCM3</accession>
<keyword evidence="4" id="KW-1185">Reference proteome</keyword>
<protein>
    <submittedName>
        <fullName evidence="3">YceI family protein</fullName>
    </submittedName>
</protein>
<dbReference type="SUPFAM" id="SSF101874">
    <property type="entry name" value="YceI-like"/>
    <property type="match status" value="1"/>
</dbReference>
<dbReference type="EMBL" id="BBIO01000012">
    <property type="protein sequence ID" value="GAK45791.1"/>
    <property type="molecule type" value="Genomic_DNA"/>
</dbReference>
<gene>
    <name evidence="3" type="ORF">M2A_2290</name>
</gene>
<evidence type="ECO:0000313" key="4">
    <source>
        <dbReference type="Proteomes" id="UP000028702"/>
    </source>
</evidence>
<dbReference type="Gene3D" id="2.40.128.110">
    <property type="entry name" value="Lipid/polyisoprenoid-binding, YceI-like"/>
    <property type="match status" value="1"/>
</dbReference>
<dbReference type="RefSeq" id="WP_197052918.1">
    <property type="nucleotide sequence ID" value="NZ_BBIO01000012.1"/>
</dbReference>
<keyword evidence="1" id="KW-0732">Signal</keyword>
<feature type="chain" id="PRO_5001754982" evidence="1">
    <location>
        <begin position="23"/>
        <end position="224"/>
    </location>
</feature>
<dbReference type="eggNOG" id="COG2353">
    <property type="taxonomic scope" value="Bacteria"/>
</dbReference>
<dbReference type="PANTHER" id="PTHR34406">
    <property type="entry name" value="PROTEIN YCEI"/>
    <property type="match status" value="1"/>
</dbReference>
<comment type="caution">
    <text evidence="3">The sequence shown here is derived from an EMBL/GenBank/DDBJ whole genome shotgun (WGS) entry which is preliminary data.</text>
</comment>
<evidence type="ECO:0000313" key="3">
    <source>
        <dbReference type="EMBL" id="GAK45791.1"/>
    </source>
</evidence>
<sequence length="224" mass="24326">MKRILVGCVLVTFASLMVFTGAARSAGAEEQAAIPAGTYELDKSHASLIFRVSHLGFSMYTARFTKFDAELFFDPENPQAAHVTAKVDPTSLETDFPVEEMDHDFNAQLLGPDWLDAAQFPEISFVSKEIEPTGGNSAKIIGDFTLHGVTKPLTLNATYNGGYERHEYDPDNSRIGFSATGSLKRSEYGIANGIPAPGSDFGVGDEVDIILEVEFSRPHDSKAD</sequence>
<dbReference type="STRING" id="1333998.M2A_2290"/>
<dbReference type="Proteomes" id="UP000028702">
    <property type="component" value="Unassembled WGS sequence"/>
</dbReference>
<feature type="signal peptide" evidence="1">
    <location>
        <begin position="1"/>
        <end position="22"/>
    </location>
</feature>
<feature type="domain" description="Lipid/polyisoprenoid-binding YceI-like" evidence="2">
    <location>
        <begin position="38"/>
        <end position="216"/>
    </location>
</feature>
<dbReference type="SMART" id="SM00867">
    <property type="entry name" value="YceI"/>
    <property type="match status" value="1"/>
</dbReference>
<evidence type="ECO:0000256" key="1">
    <source>
        <dbReference type="SAM" id="SignalP"/>
    </source>
</evidence>
<dbReference type="AlphaFoldDB" id="A0A081BCM3"/>
<organism evidence="3 4">
    <name type="scientific">Tepidicaulis marinus</name>
    <dbReference type="NCBI Taxonomy" id="1333998"/>
    <lineage>
        <taxon>Bacteria</taxon>
        <taxon>Pseudomonadati</taxon>
        <taxon>Pseudomonadota</taxon>
        <taxon>Alphaproteobacteria</taxon>
        <taxon>Hyphomicrobiales</taxon>
        <taxon>Parvibaculaceae</taxon>
        <taxon>Tepidicaulis</taxon>
    </lineage>
</organism>
<reference evidence="3 4" key="1">
    <citation type="submission" date="2014-07" db="EMBL/GenBank/DDBJ databases">
        <title>Tepidicaulis marinum gen. nov., sp. nov., a novel marine bacterium denitrifying nitrate to nitrous oxide strictly under microaerobic conditions.</title>
        <authorList>
            <person name="Takeuchi M."/>
            <person name="Yamagishi T."/>
            <person name="Kamagata Y."/>
            <person name="Oshima K."/>
            <person name="Hattori M."/>
            <person name="Katayama T."/>
            <person name="Hanada S."/>
            <person name="Tamaki H."/>
            <person name="Marumo K."/>
            <person name="Maeda H."/>
            <person name="Nedachi M."/>
            <person name="Iwasaki W."/>
            <person name="Suwa Y."/>
            <person name="Sakata S."/>
        </authorList>
    </citation>
    <scope>NUCLEOTIDE SEQUENCE [LARGE SCALE GENOMIC DNA]</scope>
    <source>
        <strain evidence="3 4">MA2</strain>
    </source>
</reference>
<dbReference type="Pfam" id="PF04264">
    <property type="entry name" value="YceI"/>
    <property type="match status" value="1"/>
</dbReference>
<dbReference type="InterPro" id="IPR036761">
    <property type="entry name" value="TTHA0802/YceI-like_sf"/>
</dbReference>
<dbReference type="PANTHER" id="PTHR34406:SF1">
    <property type="entry name" value="PROTEIN YCEI"/>
    <property type="match status" value="1"/>
</dbReference>
<dbReference type="InterPro" id="IPR007372">
    <property type="entry name" value="Lipid/polyisoprenoid-bd_YceI"/>
</dbReference>